<dbReference type="Gene3D" id="1.10.287.770">
    <property type="entry name" value="YojJ-like"/>
    <property type="match status" value="1"/>
</dbReference>
<reference evidence="14 15" key="1">
    <citation type="submission" date="2024-04" db="EMBL/GenBank/DDBJ databases">
        <authorList>
            <person name="Rising A."/>
            <person name="Reimegard J."/>
            <person name="Sonavane S."/>
            <person name="Akerstrom W."/>
            <person name="Nylinder S."/>
            <person name="Hedman E."/>
            <person name="Kallberg Y."/>
        </authorList>
    </citation>
    <scope>NUCLEOTIDE SEQUENCE [LARGE SCALE GENOMIC DNA]</scope>
</reference>
<dbReference type="Pfam" id="PF00858">
    <property type="entry name" value="ASC"/>
    <property type="match status" value="1"/>
</dbReference>
<proteinExistence type="inferred from homology"/>
<keyword evidence="7" id="KW-0915">Sodium</keyword>
<evidence type="ECO:0000313" key="15">
    <source>
        <dbReference type="Proteomes" id="UP001497382"/>
    </source>
</evidence>
<evidence type="ECO:0000256" key="6">
    <source>
        <dbReference type="ARBA" id="ARBA00022989"/>
    </source>
</evidence>
<keyword evidence="4 12" id="KW-0894">Sodium channel</keyword>
<evidence type="ECO:0000256" key="5">
    <source>
        <dbReference type="ARBA" id="ARBA00022692"/>
    </source>
</evidence>
<evidence type="ECO:0000256" key="13">
    <source>
        <dbReference type="SAM" id="Phobius"/>
    </source>
</evidence>
<keyword evidence="3 12" id="KW-0813">Transport</keyword>
<accession>A0AAV1ZVE3</accession>
<keyword evidence="8 12" id="KW-0406">Ion transport</keyword>
<dbReference type="EMBL" id="CAXIEN010000088">
    <property type="protein sequence ID" value="CAL1275785.1"/>
    <property type="molecule type" value="Genomic_DNA"/>
</dbReference>
<keyword evidence="10 12" id="KW-0739">Sodium transport</keyword>
<evidence type="ECO:0000256" key="2">
    <source>
        <dbReference type="ARBA" id="ARBA00007193"/>
    </source>
</evidence>
<dbReference type="InterPro" id="IPR001873">
    <property type="entry name" value="ENaC"/>
</dbReference>
<organism evidence="14 15">
    <name type="scientific">Larinioides sclopetarius</name>
    <dbReference type="NCBI Taxonomy" id="280406"/>
    <lineage>
        <taxon>Eukaryota</taxon>
        <taxon>Metazoa</taxon>
        <taxon>Ecdysozoa</taxon>
        <taxon>Arthropoda</taxon>
        <taxon>Chelicerata</taxon>
        <taxon>Arachnida</taxon>
        <taxon>Araneae</taxon>
        <taxon>Araneomorphae</taxon>
        <taxon>Entelegynae</taxon>
        <taxon>Araneoidea</taxon>
        <taxon>Araneidae</taxon>
        <taxon>Larinioides</taxon>
    </lineage>
</organism>
<evidence type="ECO:0000256" key="12">
    <source>
        <dbReference type="RuleBase" id="RU000679"/>
    </source>
</evidence>
<evidence type="ECO:0000256" key="3">
    <source>
        <dbReference type="ARBA" id="ARBA00022448"/>
    </source>
</evidence>
<evidence type="ECO:0000256" key="9">
    <source>
        <dbReference type="ARBA" id="ARBA00023136"/>
    </source>
</evidence>
<protein>
    <submittedName>
        <fullName evidence="14">Uncharacterized protein</fullName>
    </submittedName>
</protein>
<dbReference type="PANTHER" id="PTHR11690">
    <property type="entry name" value="AMILORIDE-SENSITIVE SODIUM CHANNEL-RELATED"/>
    <property type="match status" value="1"/>
</dbReference>
<sequence>MHGMEGKNCIQLPEEKALKYSALSIMDLPPAEKTRAIKEAEIERLARDFAANKVSASGVAYIVNDRTRVRRALWLIGVIVCTLVMGYLTVKVIMEYLQYPKVLIKEDVIRHKLPFPAVTVCSLNPIFGHFVEETSLQKFLELKKMMQKVKTVQFNITLRDACYANPLCEWSWFQEKCSCVDNPCLTEFCLAEDISNCSCSPLFCNSSKQIDRCKFRQISLTPYSQQTCQCEGFSTEDLWDKSMKQKDIEELYDTIQNPDVRNVIRLIKQSKTYDLVDVEEALMPSTNELYQFGVTFDSLVASCSFEGRRCHRENFTVLYDPTYGKCYMFNYVGYDISGADKPIEIERYGSTSGLQLLLRVTDRKALDLLRREIGARIVIHDPHILPFVAEYGVNVRPRDMTAVELSLSNIHRLGSPWGSCEDENKQLYNGDPYTLLGCEKSCGFKHMATQCNCTMRHYLRGTVLSNRSSQFPFCNITDEAQRECAYRVSQNIEKMAGCDCKAPCRETVYSYTVTSSELNENYYKTVKAVRTLTLDSEGEKVYMNYSDVKSMVGVKVYYNTFQVSNSNEVASYSWETLMANIGGNLGFFMGLTLVTFLEIAEFIWDIFGIACGRVTKDNKVRKLSTAKTKDITQFFSSKAENFMKRRLSV</sequence>
<comment type="similarity">
    <text evidence="2 12">Belongs to the amiloride-sensitive sodium channel (TC 1.A.6) family.</text>
</comment>
<keyword evidence="9 13" id="KW-0472">Membrane</keyword>
<keyword evidence="5 12" id="KW-0812">Transmembrane</keyword>
<evidence type="ECO:0000256" key="8">
    <source>
        <dbReference type="ARBA" id="ARBA00023065"/>
    </source>
</evidence>
<dbReference type="GO" id="GO:0015280">
    <property type="term" value="F:ligand-gated sodium channel activity"/>
    <property type="evidence" value="ECO:0007669"/>
    <property type="project" value="TreeGrafter"/>
</dbReference>
<evidence type="ECO:0000256" key="11">
    <source>
        <dbReference type="ARBA" id="ARBA00023303"/>
    </source>
</evidence>
<keyword evidence="11 12" id="KW-0407">Ion channel</keyword>
<keyword evidence="6 13" id="KW-1133">Transmembrane helix</keyword>
<comment type="subcellular location">
    <subcellularLocation>
        <location evidence="1">Membrane</location>
        <topology evidence="1">Multi-pass membrane protein</topology>
    </subcellularLocation>
</comment>
<name>A0AAV1ZVE3_9ARAC</name>
<feature type="transmembrane region" description="Helical" evidence="13">
    <location>
        <begin position="72"/>
        <end position="90"/>
    </location>
</feature>
<dbReference type="AlphaFoldDB" id="A0AAV1ZVE3"/>
<dbReference type="Proteomes" id="UP001497382">
    <property type="component" value="Unassembled WGS sequence"/>
</dbReference>
<keyword evidence="15" id="KW-1185">Reference proteome</keyword>
<dbReference type="PRINTS" id="PR01078">
    <property type="entry name" value="AMINACHANNEL"/>
</dbReference>
<evidence type="ECO:0000256" key="4">
    <source>
        <dbReference type="ARBA" id="ARBA00022461"/>
    </source>
</evidence>
<evidence type="ECO:0000313" key="14">
    <source>
        <dbReference type="EMBL" id="CAL1275785.1"/>
    </source>
</evidence>
<evidence type="ECO:0000256" key="7">
    <source>
        <dbReference type="ARBA" id="ARBA00023053"/>
    </source>
</evidence>
<evidence type="ECO:0000256" key="10">
    <source>
        <dbReference type="ARBA" id="ARBA00023201"/>
    </source>
</evidence>
<comment type="caution">
    <text evidence="14">The sequence shown here is derived from an EMBL/GenBank/DDBJ whole genome shotgun (WGS) entry which is preliminary data.</text>
</comment>
<dbReference type="PANTHER" id="PTHR11690:SF248">
    <property type="entry name" value="PICKPOCKET 17, ISOFORM A"/>
    <property type="match status" value="1"/>
</dbReference>
<dbReference type="Gene3D" id="2.60.470.10">
    <property type="entry name" value="Acid-sensing ion channels like domains"/>
    <property type="match status" value="1"/>
</dbReference>
<evidence type="ECO:0000256" key="1">
    <source>
        <dbReference type="ARBA" id="ARBA00004141"/>
    </source>
</evidence>
<dbReference type="GO" id="GO:0005886">
    <property type="term" value="C:plasma membrane"/>
    <property type="evidence" value="ECO:0007669"/>
    <property type="project" value="TreeGrafter"/>
</dbReference>
<gene>
    <name evidence="14" type="ORF">LARSCL_LOCUS8295</name>
</gene>